<dbReference type="Proteomes" id="UP000823485">
    <property type="component" value="Unassembled WGS sequence"/>
</dbReference>
<dbReference type="Gene3D" id="1.10.1660.10">
    <property type="match status" value="1"/>
</dbReference>
<dbReference type="InterPro" id="IPR009061">
    <property type="entry name" value="DNA-bd_dom_put_sf"/>
</dbReference>
<organism evidence="2 3">
    <name type="scientific">Siminovitchia thermophila</name>
    <dbReference type="NCBI Taxonomy" id="1245522"/>
    <lineage>
        <taxon>Bacteria</taxon>
        <taxon>Bacillati</taxon>
        <taxon>Bacillota</taxon>
        <taxon>Bacilli</taxon>
        <taxon>Bacillales</taxon>
        <taxon>Bacillaceae</taxon>
        <taxon>Siminovitchia</taxon>
    </lineage>
</organism>
<evidence type="ECO:0000313" key="2">
    <source>
        <dbReference type="EMBL" id="MBM7715809.1"/>
    </source>
</evidence>
<gene>
    <name evidence="2" type="ORF">JOC94_002798</name>
</gene>
<keyword evidence="2" id="KW-0238">DNA-binding</keyword>
<protein>
    <submittedName>
        <fullName evidence="2">DNA-binding transcriptional MerR regulator</fullName>
    </submittedName>
</protein>
<keyword evidence="1" id="KW-0175">Coiled coil</keyword>
<comment type="caution">
    <text evidence="2">The sequence shown here is derived from an EMBL/GenBank/DDBJ whole genome shotgun (WGS) entry which is preliminary data.</text>
</comment>
<dbReference type="RefSeq" id="WP_077111435.1">
    <property type="nucleotide sequence ID" value="NZ_JAFBFH010000018.1"/>
</dbReference>
<evidence type="ECO:0000256" key="1">
    <source>
        <dbReference type="SAM" id="Coils"/>
    </source>
</evidence>
<keyword evidence="3" id="KW-1185">Reference proteome</keyword>
<feature type="coiled-coil region" evidence="1">
    <location>
        <begin position="105"/>
        <end position="136"/>
    </location>
</feature>
<name>A0ABS2R9G7_9BACI</name>
<dbReference type="GO" id="GO:0003677">
    <property type="term" value="F:DNA binding"/>
    <property type="evidence" value="ECO:0007669"/>
    <property type="project" value="UniProtKB-KW"/>
</dbReference>
<dbReference type="EMBL" id="JAFBFH010000018">
    <property type="protein sequence ID" value="MBM7715809.1"/>
    <property type="molecule type" value="Genomic_DNA"/>
</dbReference>
<reference evidence="2 3" key="1">
    <citation type="submission" date="2021-01" db="EMBL/GenBank/DDBJ databases">
        <title>Genomic Encyclopedia of Type Strains, Phase IV (KMG-IV): sequencing the most valuable type-strain genomes for metagenomic binning, comparative biology and taxonomic classification.</title>
        <authorList>
            <person name="Goeker M."/>
        </authorList>
    </citation>
    <scope>NUCLEOTIDE SEQUENCE [LARGE SCALE GENOMIC DNA]</scope>
    <source>
        <strain evidence="2 3">DSM 105453</strain>
    </source>
</reference>
<accession>A0ABS2R9G7</accession>
<sequence length="171" mass="19438">MEKEVFTSEAAKALGIGVSTLRNYAVILESKGYGFQRGANNGRIFRKKDLDNIKEMIDSISKEGWTVEQAAEATAAQVASRGEQVLPSAEKEITIGKLTEKIHYLEEKQAELANINEKLTMKVEKLAEKIKDRERDQLLLERLEASRNKKKRRAIAFFRSFMTFSEKKISP</sequence>
<evidence type="ECO:0000313" key="3">
    <source>
        <dbReference type="Proteomes" id="UP000823485"/>
    </source>
</evidence>
<dbReference type="SUPFAM" id="SSF46955">
    <property type="entry name" value="Putative DNA-binding domain"/>
    <property type="match status" value="1"/>
</dbReference>
<proteinExistence type="predicted"/>